<proteinExistence type="inferred from homology"/>
<keyword evidence="2" id="KW-1133">Transmembrane helix</keyword>
<protein>
    <submittedName>
        <fullName evidence="4">Cysteine protease</fullName>
    </submittedName>
</protein>
<dbReference type="InterPro" id="IPR013128">
    <property type="entry name" value="Peptidase_C1A"/>
</dbReference>
<dbReference type="OrthoDB" id="3648721at2"/>
<feature type="transmembrane region" description="Helical" evidence="2">
    <location>
        <begin position="38"/>
        <end position="57"/>
    </location>
</feature>
<dbReference type="MEROPS" id="C01.128"/>
<keyword evidence="2" id="KW-0812">Transmembrane</keyword>
<dbReference type="InterPro" id="IPR038765">
    <property type="entry name" value="Papain-like_cys_pep_sf"/>
</dbReference>
<dbReference type="eggNOG" id="COG4870">
    <property type="taxonomic scope" value="Bacteria"/>
</dbReference>
<reference evidence="4 5" key="1">
    <citation type="submission" date="2012-01" db="EMBL/GenBank/DDBJ databases">
        <title>Complete sequence of chromosome of Clostridium pasteurianum BC1.</title>
        <authorList>
            <consortium name="US DOE Joint Genome Institute"/>
            <person name="Lucas S."/>
            <person name="Han J."/>
            <person name="Lapidus A."/>
            <person name="Cheng J.-F."/>
            <person name="Goodwin L."/>
            <person name="Pitluck S."/>
            <person name="Peters L."/>
            <person name="Mikhailova N."/>
            <person name="Teshima H."/>
            <person name="Detter J.C."/>
            <person name="Han C."/>
            <person name="Tapia R."/>
            <person name="Land M."/>
            <person name="Hauser L."/>
            <person name="Kyrpides N."/>
            <person name="Ivanova N."/>
            <person name="Pagani I."/>
            <person name="Dunn J."/>
            <person name="Taghavi S."/>
            <person name="Francis A."/>
            <person name="van der Lelie D."/>
            <person name="Woyke T."/>
        </authorList>
    </citation>
    <scope>NUCLEOTIDE SEQUENCE [LARGE SCALE GENOMIC DNA]</scope>
    <source>
        <strain evidence="4 5">BC1</strain>
    </source>
</reference>
<keyword evidence="2" id="KW-0472">Membrane</keyword>
<dbReference type="HOGENOM" id="CLU_056603_3_0_9"/>
<dbReference type="STRING" id="86416.Clopa_0971"/>
<accession>R4K2N7</accession>
<dbReference type="InterPro" id="IPR006485">
    <property type="entry name" value="Phage-like_holin"/>
</dbReference>
<dbReference type="EMBL" id="CP003261">
    <property type="protein sequence ID" value="AGK95986.1"/>
    <property type="molecule type" value="Genomic_DNA"/>
</dbReference>
<organism evidence="4 5">
    <name type="scientific">Clostridium pasteurianum BC1</name>
    <dbReference type="NCBI Taxonomy" id="86416"/>
    <lineage>
        <taxon>Bacteria</taxon>
        <taxon>Bacillati</taxon>
        <taxon>Bacillota</taxon>
        <taxon>Clostridia</taxon>
        <taxon>Eubacteriales</taxon>
        <taxon>Clostridiaceae</taxon>
        <taxon>Clostridium</taxon>
    </lineage>
</organism>
<feature type="domain" description="Peptidase C1A papain C-terminal" evidence="3">
    <location>
        <begin position="101"/>
        <end position="320"/>
    </location>
</feature>
<dbReference type="AlphaFoldDB" id="R4K2N7"/>
<dbReference type="Pfam" id="PF04531">
    <property type="entry name" value="Phage_holin_1"/>
    <property type="match status" value="1"/>
</dbReference>
<gene>
    <name evidence="4" type="ORF">Clopa_0971</name>
</gene>
<dbReference type="Proteomes" id="UP000013523">
    <property type="component" value="Chromosome"/>
</dbReference>
<dbReference type="Pfam" id="PF00112">
    <property type="entry name" value="Peptidase_C1"/>
    <property type="match status" value="1"/>
</dbReference>
<evidence type="ECO:0000259" key="3">
    <source>
        <dbReference type="SMART" id="SM00645"/>
    </source>
</evidence>
<sequence>MDIKSRLRNKTFILCIIAFIVLVIKTFTNIQIPDNFDTVVNMALSILIGLGIIIDPCSPGISDTKFNLTKNLKTKRRYVLKKDSQDNRDYLFKNLFNNIELPLSIDLREKMPPLFDQGQEGSCTANAGAGDREYMLQKDSIKLSRQFLYNVERIIEGTFPDDNGAQMRTICKALNKYGISEESYLPYNEENLSAAPSEESYKNALQYRISSYYRVLSETEIRQALSQGQAVLLGMIVYENFEDVGSDGLVRMPNKKTEQILGGHSVLIVGYRDNVKNKFKTLINKLIGKSNGYFIVRNSWGENWGDKGYFYLPYEVFSRIKQDIWVIIK</sequence>
<evidence type="ECO:0000256" key="1">
    <source>
        <dbReference type="ARBA" id="ARBA00008455"/>
    </source>
</evidence>
<comment type="similarity">
    <text evidence="1">Belongs to the peptidase C1 family.</text>
</comment>
<dbReference type="GO" id="GO:0008234">
    <property type="term" value="F:cysteine-type peptidase activity"/>
    <property type="evidence" value="ECO:0007669"/>
    <property type="project" value="InterPro"/>
</dbReference>
<dbReference type="Gene3D" id="3.90.70.10">
    <property type="entry name" value="Cysteine proteinases"/>
    <property type="match status" value="1"/>
</dbReference>
<dbReference type="SUPFAM" id="SSF54001">
    <property type="entry name" value="Cysteine proteinases"/>
    <property type="match status" value="1"/>
</dbReference>
<keyword evidence="5" id="KW-1185">Reference proteome</keyword>
<dbReference type="CDD" id="cd02619">
    <property type="entry name" value="Peptidase_C1"/>
    <property type="match status" value="1"/>
</dbReference>
<dbReference type="InterPro" id="IPR000668">
    <property type="entry name" value="Peptidase_C1A_C"/>
</dbReference>
<dbReference type="SMART" id="SM00645">
    <property type="entry name" value="Pept_C1"/>
    <property type="match status" value="1"/>
</dbReference>
<keyword evidence="4" id="KW-0645">Protease</keyword>
<evidence type="ECO:0000256" key="2">
    <source>
        <dbReference type="SAM" id="Phobius"/>
    </source>
</evidence>
<dbReference type="PATRIC" id="fig|86416.3.peg.962"/>
<keyword evidence="4" id="KW-0378">Hydrolase</keyword>
<name>R4K2N7_CLOPA</name>
<dbReference type="GO" id="GO:0006508">
    <property type="term" value="P:proteolysis"/>
    <property type="evidence" value="ECO:0007669"/>
    <property type="project" value="UniProtKB-KW"/>
</dbReference>
<dbReference type="KEGG" id="cpas:Clopa_0971"/>
<evidence type="ECO:0000313" key="5">
    <source>
        <dbReference type="Proteomes" id="UP000013523"/>
    </source>
</evidence>
<dbReference type="PANTHER" id="PTHR12411">
    <property type="entry name" value="CYSTEINE PROTEASE FAMILY C1-RELATED"/>
    <property type="match status" value="1"/>
</dbReference>
<dbReference type="RefSeq" id="WP_015614310.1">
    <property type="nucleotide sequence ID" value="NC_021182.1"/>
</dbReference>
<evidence type="ECO:0000313" key="4">
    <source>
        <dbReference type="EMBL" id="AGK95986.1"/>
    </source>
</evidence>
<feature type="transmembrane region" description="Helical" evidence="2">
    <location>
        <begin position="12"/>
        <end position="32"/>
    </location>
</feature>